<dbReference type="PRINTS" id="PR00320">
    <property type="entry name" value="GPROTEINBRPT"/>
</dbReference>
<comment type="subunit">
    <text evidence="13">Oligomeric complex that consists of at least the alpha, beta, beta', gamma, delta, epsilon and zeta subunits.</text>
</comment>
<dbReference type="InterPro" id="IPR015943">
    <property type="entry name" value="WD40/YVTN_repeat-like_dom_sf"/>
</dbReference>
<dbReference type="EMBL" id="BLZA01000019">
    <property type="protein sequence ID" value="GHJ86940.1"/>
    <property type="molecule type" value="Genomic_DNA"/>
</dbReference>
<keyword evidence="19" id="KW-1185">Reference proteome</keyword>
<keyword evidence="11 13" id="KW-0968">Cytoplasmic vesicle</keyword>
<evidence type="ECO:0000256" key="11">
    <source>
        <dbReference type="ARBA" id="ARBA00023329"/>
    </source>
</evidence>
<dbReference type="CDD" id="cd00200">
    <property type="entry name" value="WD40"/>
    <property type="match status" value="1"/>
</dbReference>
<dbReference type="GO" id="GO:0006890">
    <property type="term" value="P:retrograde vesicle-mediated transport, Golgi to endoplasmic reticulum"/>
    <property type="evidence" value="ECO:0007669"/>
    <property type="project" value="TreeGrafter"/>
</dbReference>
<evidence type="ECO:0000256" key="4">
    <source>
        <dbReference type="ARBA" id="ARBA00022490"/>
    </source>
</evidence>
<evidence type="ECO:0000256" key="8">
    <source>
        <dbReference type="ARBA" id="ARBA00022927"/>
    </source>
</evidence>
<dbReference type="GO" id="GO:0000139">
    <property type="term" value="C:Golgi membrane"/>
    <property type="evidence" value="ECO:0007669"/>
    <property type="project" value="UniProtKB-SubCell"/>
</dbReference>
<sequence>MPMLLDITRKLLARSDRVKSVDFHPTEPHVICGLYNGQVKIWNYETQTDLKTFEVTDVPVRCVRYIARKNWFVSGSDDFQLRVYNISTGERVTSFEAHPDYIRCMTVHPTLSLVLTGSDDMTIKAWDWDKGWRCVQIFEGHTHYIMSLAFNPKDPQTFASACLDHTVKVWSLGSPVANYSLEAHEKGVNYVEYYHGGDRPYIVTTGDDRTVKIWDYQNKSCVQTLEGHSANVSFAIFHPSLPIIISGSEDGTVKIWHSSTYRLETTLSYGLERCWCIAYRKSGNEVAIGYDEGAVVIKLGREEPSVSMDVSGKVVYAKNTEILTANVQSVADETIADGQRLAIPIRELGATEIFPQSLQHSPNGRFVTVCGDGEYIIYTALAWRNKAFGSGTSFAWATDSNTYAVLEGKSKIRAFRNFKERPGLIKGASGLIFDAIYGGALLAARGNGFVIFWDWETGAIVRRIEVDATSISWSATGTLVAIASTDSLYLLRFDRDAYNARLDSGVEIGDEGVEEAFDLVTELSENVKTTKWVGDCLIYTNSANRLNYIVGEQAHTINHFDQNMYLLGYLPAHNRVYVADKDMNIFSFALSLTVVEYQTAILRGDLDTANEILPTIPSSERNRIARFLEAQDMKELALQVATDPDQKFDLAVQLDDLDMALELTRSSPEGGAEPKWRIVGDKALAAWRMDLAQECYENAGDLSALLLIYSSLGDRDGMQKLANLALEKGQNNVAFNCFFQIGDVASCIDVLIKTGRAPEAALFARTYAPSAVPATVKAWKKSLEGSGKQKIAQTLADPEDGDEELFEEGWADAVQREKNGGQASDEQPASNGEAVAEPYNAQENGASSPPADTETSATAVVEDLVEKAKELIVGDKEEATEAEAPADGAESTEVTEEESKPEETADASPTPPTKSKNKKNKNK</sequence>
<comment type="function">
    <text evidence="12 13">The coatomer is a cytosolic protein complex that binds to dilysine motifs and reversibly associates with Golgi non-clathrin-coated vesicles, which further mediate biosynthetic protein transport from the ER, via the Golgi up to the trans Golgi network. Coatomer complex is required for budding from Golgi membranes, and is essential for the retrograde Golgi-to-ER transport of dilysine-tagged proteins.</text>
</comment>
<dbReference type="GO" id="GO:0006886">
    <property type="term" value="P:intracellular protein transport"/>
    <property type="evidence" value="ECO:0007669"/>
    <property type="project" value="UniProtKB-UniRule"/>
</dbReference>
<evidence type="ECO:0000256" key="3">
    <source>
        <dbReference type="ARBA" id="ARBA00022448"/>
    </source>
</evidence>
<feature type="region of interest" description="Disordered" evidence="15">
    <location>
        <begin position="841"/>
        <end position="923"/>
    </location>
</feature>
<dbReference type="GO" id="GO:0006891">
    <property type="term" value="P:intra-Golgi vesicle-mediated transport"/>
    <property type="evidence" value="ECO:0007669"/>
    <property type="project" value="TreeGrafter"/>
</dbReference>
<evidence type="ECO:0000313" key="18">
    <source>
        <dbReference type="EMBL" id="GHJ86940.1"/>
    </source>
</evidence>
<evidence type="ECO:0000256" key="7">
    <source>
        <dbReference type="ARBA" id="ARBA00022892"/>
    </source>
</evidence>
<evidence type="ECO:0000256" key="5">
    <source>
        <dbReference type="ARBA" id="ARBA00022574"/>
    </source>
</evidence>
<dbReference type="GO" id="GO:0030126">
    <property type="term" value="C:COPI vesicle coat"/>
    <property type="evidence" value="ECO:0007669"/>
    <property type="project" value="TreeGrafter"/>
</dbReference>
<dbReference type="CDD" id="cd22947">
    <property type="entry name" value="Coatomer_WDAD_beta-like"/>
    <property type="match status" value="1"/>
</dbReference>
<feature type="repeat" description="WD" evidence="14">
    <location>
        <begin position="11"/>
        <end position="52"/>
    </location>
</feature>
<feature type="repeat" description="WD" evidence="14">
    <location>
        <begin position="181"/>
        <end position="224"/>
    </location>
</feature>
<dbReference type="Pfam" id="PF23953">
    <property type="entry name" value="TPR_COPA_B"/>
    <property type="match status" value="1"/>
</dbReference>
<dbReference type="InterPro" id="IPR006692">
    <property type="entry name" value="Beta-prop_COPA/B_2nd"/>
</dbReference>
<dbReference type="InterPro" id="IPR020472">
    <property type="entry name" value="WD40_PAC1"/>
</dbReference>
<dbReference type="InterPro" id="IPR036322">
    <property type="entry name" value="WD40_repeat_dom_sf"/>
</dbReference>
<keyword evidence="7 13" id="KW-0931">ER-Golgi transport</keyword>
<dbReference type="Pfam" id="PF00400">
    <property type="entry name" value="WD40"/>
    <property type="match status" value="6"/>
</dbReference>
<evidence type="ECO:0000313" key="19">
    <source>
        <dbReference type="Proteomes" id="UP000620104"/>
    </source>
</evidence>
<feature type="repeat" description="WD" evidence="14">
    <location>
        <begin position="138"/>
        <end position="172"/>
    </location>
</feature>
<organism evidence="18 19">
    <name type="scientific">Naganishia liquefaciens</name>
    <dbReference type="NCBI Taxonomy" id="104408"/>
    <lineage>
        <taxon>Eukaryota</taxon>
        <taxon>Fungi</taxon>
        <taxon>Dikarya</taxon>
        <taxon>Basidiomycota</taxon>
        <taxon>Agaricomycotina</taxon>
        <taxon>Tremellomycetes</taxon>
        <taxon>Filobasidiales</taxon>
        <taxon>Filobasidiaceae</taxon>
        <taxon>Naganishia</taxon>
    </lineage>
</organism>
<dbReference type="Proteomes" id="UP000620104">
    <property type="component" value="Unassembled WGS sequence"/>
</dbReference>
<dbReference type="GO" id="GO:0006888">
    <property type="term" value="P:endoplasmic reticulum to Golgi vesicle-mediated transport"/>
    <property type="evidence" value="ECO:0007669"/>
    <property type="project" value="TreeGrafter"/>
</dbReference>
<dbReference type="Pfam" id="PF04053">
    <property type="entry name" value="B-prop_COPA_B_2nd"/>
    <property type="match status" value="1"/>
</dbReference>
<dbReference type="PROSITE" id="PS50082">
    <property type="entry name" value="WD_REPEATS_2"/>
    <property type="match status" value="5"/>
</dbReference>
<accession>A0A8H3TUH8</accession>
<dbReference type="PANTHER" id="PTHR19876">
    <property type="entry name" value="COATOMER"/>
    <property type="match status" value="1"/>
</dbReference>
<comment type="similarity">
    <text evidence="2 13">Belongs to the WD repeat COPB2 family.</text>
</comment>
<dbReference type="SMART" id="SM00320">
    <property type="entry name" value="WD40"/>
    <property type="match status" value="9"/>
</dbReference>
<keyword evidence="6" id="KW-0677">Repeat</keyword>
<protein>
    <recommendedName>
        <fullName evidence="13">Coatomer subunit beta'</fullName>
    </recommendedName>
</protein>
<dbReference type="InterPro" id="IPR050844">
    <property type="entry name" value="Coatomer_complex_subunit"/>
</dbReference>
<dbReference type="Gene3D" id="1.25.40.470">
    <property type="match status" value="1"/>
</dbReference>
<reference evidence="18" key="1">
    <citation type="submission" date="2020-07" db="EMBL/GenBank/DDBJ databases">
        <title>Draft Genome Sequence of a Deep-Sea Yeast, Naganishia (Cryptococcus) liquefaciens strain N6.</title>
        <authorList>
            <person name="Han Y.W."/>
            <person name="Kajitani R."/>
            <person name="Morimoto H."/>
            <person name="Parhat M."/>
            <person name="Tsubouchi H."/>
            <person name="Bakenova O."/>
            <person name="Ogata M."/>
            <person name="Argunhan B."/>
            <person name="Aoki R."/>
            <person name="Kajiwara S."/>
            <person name="Itoh T."/>
            <person name="Iwasaki H."/>
        </authorList>
    </citation>
    <scope>NUCLEOTIDE SEQUENCE</scope>
    <source>
        <strain evidence="18">N6</strain>
    </source>
</reference>
<dbReference type="InterPro" id="IPR001680">
    <property type="entry name" value="WD40_rpt"/>
</dbReference>
<evidence type="ECO:0000256" key="9">
    <source>
        <dbReference type="ARBA" id="ARBA00023034"/>
    </source>
</evidence>
<keyword evidence="9 13" id="KW-0333">Golgi apparatus</keyword>
<evidence type="ECO:0000256" key="10">
    <source>
        <dbReference type="ARBA" id="ARBA00023136"/>
    </source>
</evidence>
<feature type="repeat" description="WD" evidence="14">
    <location>
        <begin position="95"/>
        <end position="127"/>
    </location>
</feature>
<evidence type="ECO:0000259" key="16">
    <source>
        <dbReference type="Pfam" id="PF04053"/>
    </source>
</evidence>
<keyword evidence="10 13" id="KW-0472">Membrane</keyword>
<evidence type="ECO:0000256" key="1">
    <source>
        <dbReference type="ARBA" id="ARBA00004347"/>
    </source>
</evidence>
<dbReference type="InterPro" id="IPR016453">
    <property type="entry name" value="COPB2"/>
</dbReference>
<evidence type="ECO:0000256" key="13">
    <source>
        <dbReference type="PIRNR" id="PIRNR005567"/>
    </source>
</evidence>
<evidence type="ECO:0000259" key="17">
    <source>
        <dbReference type="Pfam" id="PF23953"/>
    </source>
</evidence>
<feature type="domain" description="COPA/B TPR" evidence="17">
    <location>
        <begin position="597"/>
        <end position="780"/>
    </location>
</feature>
<keyword evidence="8 13" id="KW-0653">Protein transport</keyword>
<gene>
    <name evidence="18" type="ORF">NliqN6_3342</name>
</gene>
<evidence type="ECO:0000256" key="14">
    <source>
        <dbReference type="PROSITE-ProRule" id="PRU00221"/>
    </source>
</evidence>
<evidence type="ECO:0000256" key="2">
    <source>
        <dbReference type="ARBA" id="ARBA00010844"/>
    </source>
</evidence>
<keyword evidence="5 14" id="KW-0853">WD repeat</keyword>
<evidence type="ECO:0000256" key="6">
    <source>
        <dbReference type="ARBA" id="ARBA00022737"/>
    </source>
</evidence>
<dbReference type="Gene3D" id="2.130.10.10">
    <property type="entry name" value="YVTN repeat-like/Quinoprotein amine dehydrogenase"/>
    <property type="match status" value="2"/>
</dbReference>
<dbReference type="PANTHER" id="PTHR19876:SF2">
    <property type="entry name" value="COATOMER SUBUNIT BETA"/>
    <property type="match status" value="1"/>
</dbReference>
<name>A0A8H3TUH8_9TREE</name>
<feature type="repeat" description="WD" evidence="14">
    <location>
        <begin position="225"/>
        <end position="266"/>
    </location>
</feature>
<comment type="subcellular location">
    <subcellularLocation>
        <location evidence="1 13">Cytoplasmic vesicle</location>
        <location evidence="1 13">COPI-coated vesicle membrane</location>
        <topology evidence="1 13">Peripheral membrane protein</topology>
        <orientation evidence="1 13">Cytoplasmic side</orientation>
    </subcellularLocation>
    <subcellularLocation>
        <location evidence="13">Golgi apparatus membrane</location>
        <topology evidence="13">Peripheral membrane protein</topology>
        <orientation evidence="13">Cytoplasmic side</orientation>
    </subcellularLocation>
    <text evidence="13">The coatomer is cytoplasmic or polymerized on the cytoplasmic side of the Golgi, as well as on the vesicles/buds originating from it.</text>
</comment>
<dbReference type="SUPFAM" id="SSF101898">
    <property type="entry name" value="NHL repeat"/>
    <property type="match status" value="1"/>
</dbReference>
<keyword evidence="3 13" id="KW-0813">Transport</keyword>
<dbReference type="FunFam" id="2.130.10.10:FF:000016">
    <property type="entry name" value="Coatomer alpha subunit, putative"/>
    <property type="match status" value="1"/>
</dbReference>
<evidence type="ECO:0000256" key="12">
    <source>
        <dbReference type="ARBA" id="ARBA00025536"/>
    </source>
</evidence>
<dbReference type="FunFam" id="1.25.40.470:FF:000001">
    <property type="entry name" value="Coatomer subunit beta"/>
    <property type="match status" value="1"/>
</dbReference>
<dbReference type="InterPro" id="IPR056176">
    <property type="entry name" value="TPR_COPA_B"/>
</dbReference>
<dbReference type="SUPFAM" id="SSF50978">
    <property type="entry name" value="WD40 repeat-like"/>
    <property type="match status" value="1"/>
</dbReference>
<dbReference type="GO" id="GO:0005198">
    <property type="term" value="F:structural molecule activity"/>
    <property type="evidence" value="ECO:0007669"/>
    <property type="project" value="UniProtKB-UniRule"/>
</dbReference>
<feature type="domain" description="COPA/B second beta-propeller" evidence="16">
    <location>
        <begin position="321"/>
        <end position="580"/>
    </location>
</feature>
<dbReference type="OrthoDB" id="10261470at2759"/>
<dbReference type="PIRSF" id="PIRSF005567">
    <property type="entry name" value="Coatomer_beta'_subunit"/>
    <property type="match status" value="1"/>
</dbReference>
<feature type="compositionally biased region" description="Basic and acidic residues" evidence="15">
    <location>
        <begin position="864"/>
        <end position="879"/>
    </location>
</feature>
<dbReference type="PROSITE" id="PS50294">
    <property type="entry name" value="WD_REPEATS_REGION"/>
    <property type="match status" value="4"/>
</dbReference>
<keyword evidence="4 13" id="KW-0963">Cytoplasm</keyword>
<proteinExistence type="inferred from homology"/>
<dbReference type="AlphaFoldDB" id="A0A8H3TUH8"/>
<evidence type="ECO:0000256" key="15">
    <source>
        <dbReference type="SAM" id="MobiDB-lite"/>
    </source>
</evidence>
<comment type="caution">
    <text evidence="18">The sequence shown here is derived from an EMBL/GenBank/DDBJ whole genome shotgun (WGS) entry which is preliminary data.</text>
</comment>